<feature type="non-terminal residue" evidence="3">
    <location>
        <position position="1023"/>
    </location>
</feature>
<sequence length="1023" mass="113149">MSVLKTNPKEAEKILTDFGVSKTDTSIARGSVLGSTLRYIAPERLLNPKKGFSHEVAVLSDIYSYAYIMWEVTTDGLLPYSDMEHDSSLIAAKINTGDQLEFVGHIPEETPQVFRDTVQQCLMFDPFLRPTLASVQDALDDYIVTAPAPKEIPFTVSHDTPRSLPPPTFNNSEIPDLRPDIGDDEVNALSELQKEFFEIAMYFYEDGKFTKAIERFQSSTLRDLALAQRMVAHCNKAIGEDPSEAFQAFKRVAERSDARGQFCLAWCYENRYGTRQNTTLAFWWYSRSVLAGNLEAAAVLRDIRWTENLYSVAVEWSANTSVFDFLRELFKSDASRTFAITISICAKEGDCRARYIYVIAYYSGSLLHHIDEHGWIYSELEDRYLISGGESFTIAIELSICGNELAQREIERRIDAAGSDSNDGINFSEGFRLLLEAAVKGSSVGSPFCQRQLASCYEHGVGVDKDVSESFAWNFAAANAGDVLAQCKLSRQYQFGEGTMANPELAFTWGLKAASSRCLDAYIRLGELYYDGIGTTKSHGTAINLFFEAVQAANANSKPEMSSSQRGSLAKAMYYLGLAHFYGKNATTNEQAAYHLFGKAADAGHRDAQWWAGLCRLYGHGTMADPKGAYALFLKAADEGHAWAMFFVGTEYIEGNYLRQDLIKAKEYLAKAADGGINGAKTALCMPYLAKPIAEEAFELGSNDSEQVRWKPDNPASPAKGMYDLGYAYFYGYGVQLDEQAAYNWFSKAADAGLADAQWWAGLCRLYGHGTTSDPKDAYALFLMAADGGHARAMFFVGTEYIEGNYLRRDLIKAKEYLAKAADGGINSAKKALCRAPLAKPTAEEAFELESNNSEQVRWKPDNPASLAKGMYDRGYAHFYGQGAPLNEQAAYNWISKAADAGLVDAQWWAGLCCLYGHGTMADPNAAYLFFQEAADGGHTQAMYLVGKEYIEGKHFRQDLIKAKKYMAKAADGGIKDARWALWRPPLADPASKLDLIDPGEVLWKPDESSADLATTAIDPGEV</sequence>
<dbReference type="Gene3D" id="1.10.510.10">
    <property type="entry name" value="Transferase(Phosphotransferase) domain 1"/>
    <property type="match status" value="1"/>
</dbReference>
<dbReference type="InterPro" id="IPR006597">
    <property type="entry name" value="Sel1-like"/>
</dbReference>
<dbReference type="InterPro" id="IPR011009">
    <property type="entry name" value="Kinase-like_dom_sf"/>
</dbReference>
<dbReference type="Proteomes" id="UP000274822">
    <property type="component" value="Unassembled WGS sequence"/>
</dbReference>
<dbReference type="PROSITE" id="PS50011">
    <property type="entry name" value="PROTEIN_KINASE_DOM"/>
    <property type="match status" value="1"/>
</dbReference>
<gene>
    <name evidence="3" type="ORF">BC938DRAFT_481428</name>
</gene>
<protein>
    <recommendedName>
        <fullName evidence="2">Protein kinase domain-containing protein</fullName>
    </recommendedName>
</protein>
<dbReference type="Pfam" id="PF07714">
    <property type="entry name" value="PK_Tyr_Ser-Thr"/>
    <property type="match status" value="1"/>
</dbReference>
<dbReference type="Pfam" id="PF08238">
    <property type="entry name" value="Sel1"/>
    <property type="match status" value="13"/>
</dbReference>
<dbReference type="EMBL" id="RBNJ01006108">
    <property type="protein sequence ID" value="RUS28805.1"/>
    <property type="molecule type" value="Genomic_DNA"/>
</dbReference>
<reference evidence="3 4" key="1">
    <citation type="journal article" date="2018" name="New Phytol.">
        <title>Phylogenomics of Endogonaceae and evolution of mycorrhizas within Mucoromycota.</title>
        <authorList>
            <person name="Chang Y."/>
            <person name="Desiro A."/>
            <person name="Na H."/>
            <person name="Sandor L."/>
            <person name="Lipzen A."/>
            <person name="Clum A."/>
            <person name="Barry K."/>
            <person name="Grigoriev I.V."/>
            <person name="Martin F.M."/>
            <person name="Stajich J.E."/>
            <person name="Smith M.E."/>
            <person name="Bonito G."/>
            <person name="Spatafora J.W."/>
        </authorList>
    </citation>
    <scope>NUCLEOTIDE SEQUENCE [LARGE SCALE GENOMIC DNA]</scope>
    <source>
        <strain evidence="3 4">AD002</strain>
    </source>
</reference>
<comment type="similarity">
    <text evidence="1">Belongs to the sel-1 family.</text>
</comment>
<accession>A0A433QG81</accession>
<keyword evidence="4" id="KW-1185">Reference proteome</keyword>
<dbReference type="GO" id="GO:0004672">
    <property type="term" value="F:protein kinase activity"/>
    <property type="evidence" value="ECO:0007669"/>
    <property type="project" value="InterPro"/>
</dbReference>
<name>A0A433QG81_9FUNG</name>
<dbReference type="PANTHER" id="PTHR11102:SF160">
    <property type="entry name" value="ERAD-ASSOCIATED E3 UBIQUITIN-PROTEIN LIGASE COMPONENT HRD3"/>
    <property type="match status" value="1"/>
</dbReference>
<dbReference type="GO" id="GO:0005524">
    <property type="term" value="F:ATP binding"/>
    <property type="evidence" value="ECO:0007669"/>
    <property type="project" value="InterPro"/>
</dbReference>
<comment type="caution">
    <text evidence="3">The sequence shown here is derived from an EMBL/GenBank/DDBJ whole genome shotgun (WGS) entry which is preliminary data.</text>
</comment>
<evidence type="ECO:0000313" key="4">
    <source>
        <dbReference type="Proteomes" id="UP000274822"/>
    </source>
</evidence>
<dbReference type="SUPFAM" id="SSF56112">
    <property type="entry name" value="Protein kinase-like (PK-like)"/>
    <property type="match status" value="1"/>
</dbReference>
<dbReference type="Gene3D" id="1.25.40.10">
    <property type="entry name" value="Tetratricopeptide repeat domain"/>
    <property type="match status" value="5"/>
</dbReference>
<dbReference type="InterPro" id="IPR011990">
    <property type="entry name" value="TPR-like_helical_dom_sf"/>
</dbReference>
<dbReference type="InterPro" id="IPR000719">
    <property type="entry name" value="Prot_kinase_dom"/>
</dbReference>
<dbReference type="SMART" id="SM00671">
    <property type="entry name" value="SEL1"/>
    <property type="match status" value="13"/>
</dbReference>
<dbReference type="SUPFAM" id="SSF81901">
    <property type="entry name" value="HCP-like"/>
    <property type="match status" value="5"/>
</dbReference>
<evidence type="ECO:0000313" key="3">
    <source>
        <dbReference type="EMBL" id="RUS28805.1"/>
    </source>
</evidence>
<feature type="domain" description="Protein kinase" evidence="2">
    <location>
        <begin position="1"/>
        <end position="143"/>
    </location>
</feature>
<dbReference type="PANTHER" id="PTHR11102">
    <property type="entry name" value="SEL-1-LIKE PROTEIN"/>
    <property type="match status" value="1"/>
</dbReference>
<evidence type="ECO:0000259" key="2">
    <source>
        <dbReference type="PROSITE" id="PS50011"/>
    </source>
</evidence>
<proteinExistence type="inferred from homology"/>
<dbReference type="InterPro" id="IPR050767">
    <property type="entry name" value="Sel1_AlgK"/>
</dbReference>
<evidence type="ECO:0000256" key="1">
    <source>
        <dbReference type="ARBA" id="ARBA00038101"/>
    </source>
</evidence>
<organism evidence="3 4">
    <name type="scientific">Jimgerdemannia flammicorona</name>
    <dbReference type="NCBI Taxonomy" id="994334"/>
    <lineage>
        <taxon>Eukaryota</taxon>
        <taxon>Fungi</taxon>
        <taxon>Fungi incertae sedis</taxon>
        <taxon>Mucoromycota</taxon>
        <taxon>Mucoromycotina</taxon>
        <taxon>Endogonomycetes</taxon>
        <taxon>Endogonales</taxon>
        <taxon>Endogonaceae</taxon>
        <taxon>Jimgerdemannia</taxon>
    </lineage>
</organism>
<dbReference type="AlphaFoldDB" id="A0A433QG81"/>
<dbReference type="InterPro" id="IPR001245">
    <property type="entry name" value="Ser-Thr/Tyr_kinase_cat_dom"/>
</dbReference>